<accession>A0A813MCT6</accession>
<comment type="caution">
    <text evidence="2">The sequence shown here is derived from an EMBL/GenBank/DDBJ whole genome shotgun (WGS) entry which is preliminary data.</text>
</comment>
<dbReference type="AlphaFoldDB" id="A0A813MCT6"/>
<reference evidence="2" key="1">
    <citation type="submission" date="2021-02" db="EMBL/GenBank/DDBJ databases">
        <authorList>
            <person name="Nowell W R."/>
        </authorList>
    </citation>
    <scope>NUCLEOTIDE SEQUENCE</scope>
    <source>
        <strain evidence="2">Ploen Becks lab</strain>
    </source>
</reference>
<feature type="domain" description="Protein kinase" evidence="1">
    <location>
        <begin position="10"/>
        <end position="263"/>
    </location>
</feature>
<dbReference type="GO" id="GO:0004674">
    <property type="term" value="F:protein serine/threonine kinase activity"/>
    <property type="evidence" value="ECO:0007669"/>
    <property type="project" value="TreeGrafter"/>
</dbReference>
<dbReference type="PROSITE" id="PS00108">
    <property type="entry name" value="PROTEIN_KINASE_ST"/>
    <property type="match status" value="1"/>
</dbReference>
<organism evidence="2 3">
    <name type="scientific">Brachionus calyciflorus</name>
    <dbReference type="NCBI Taxonomy" id="104777"/>
    <lineage>
        <taxon>Eukaryota</taxon>
        <taxon>Metazoa</taxon>
        <taxon>Spiralia</taxon>
        <taxon>Gnathifera</taxon>
        <taxon>Rotifera</taxon>
        <taxon>Eurotatoria</taxon>
        <taxon>Monogononta</taxon>
        <taxon>Pseudotrocha</taxon>
        <taxon>Ploima</taxon>
        <taxon>Brachionidae</taxon>
        <taxon>Brachionus</taxon>
    </lineage>
</organism>
<evidence type="ECO:0000259" key="1">
    <source>
        <dbReference type="PROSITE" id="PS50011"/>
    </source>
</evidence>
<dbReference type="Gene3D" id="1.10.510.10">
    <property type="entry name" value="Transferase(Phosphotransferase) domain 1"/>
    <property type="match status" value="1"/>
</dbReference>
<name>A0A813MCT6_9BILA</name>
<dbReference type="PANTHER" id="PTHR24361">
    <property type="entry name" value="MITOGEN-ACTIVATED KINASE KINASE KINASE"/>
    <property type="match status" value="1"/>
</dbReference>
<dbReference type="SUPFAM" id="SSF56112">
    <property type="entry name" value="Protein kinase-like (PK-like)"/>
    <property type="match status" value="1"/>
</dbReference>
<gene>
    <name evidence="2" type="ORF">OXX778_LOCUS1882</name>
</gene>
<dbReference type="InterPro" id="IPR053235">
    <property type="entry name" value="Ser_Thr_kinase"/>
</dbReference>
<evidence type="ECO:0000313" key="3">
    <source>
        <dbReference type="Proteomes" id="UP000663879"/>
    </source>
</evidence>
<evidence type="ECO:0000313" key="2">
    <source>
        <dbReference type="EMBL" id="CAF0717985.1"/>
    </source>
</evidence>
<dbReference type="InterPro" id="IPR000719">
    <property type="entry name" value="Prot_kinase_dom"/>
</dbReference>
<protein>
    <recommendedName>
        <fullName evidence="1">Protein kinase domain-containing protein</fullName>
    </recommendedName>
</protein>
<dbReference type="OrthoDB" id="346907at2759"/>
<dbReference type="SMART" id="SM00220">
    <property type="entry name" value="S_TKc"/>
    <property type="match status" value="1"/>
</dbReference>
<dbReference type="Proteomes" id="UP000663879">
    <property type="component" value="Unassembled WGS sequence"/>
</dbReference>
<dbReference type="EMBL" id="CAJNOC010000133">
    <property type="protein sequence ID" value="CAF0717985.1"/>
    <property type="molecule type" value="Genomic_DNA"/>
</dbReference>
<dbReference type="GO" id="GO:0005737">
    <property type="term" value="C:cytoplasm"/>
    <property type="evidence" value="ECO:0007669"/>
    <property type="project" value="TreeGrafter"/>
</dbReference>
<dbReference type="Pfam" id="PF00069">
    <property type="entry name" value="Pkinase"/>
    <property type="match status" value="1"/>
</dbReference>
<proteinExistence type="predicted"/>
<keyword evidence="3" id="KW-1185">Reference proteome</keyword>
<sequence length="273" mass="31630">MNSIIIEDRYQIGESIGNGAFSSLNKVIDLEENSIKALKQIARNNLSNEEYENLRKEYAIIHERKHPNIVIYHCEFRFKDFYCILMEYCSEGNLKNYLSKYRLLDNELIEWCRQLSSALAYLHSQNIIHRDIKPENILIQGKSVKIADFGLSKELDHSTAVAKTLCGTCLYIAPELIFSGIYKTGYSCKIDIWSMGCVYYEMSESKLLFGNNCKNKDELFRQILSGFSINDISENNILSEILLKMLVKDPKDRISAKELYPSIKSLKEENFRN</sequence>
<dbReference type="InterPro" id="IPR011009">
    <property type="entry name" value="Kinase-like_dom_sf"/>
</dbReference>
<dbReference type="InterPro" id="IPR008271">
    <property type="entry name" value="Ser/Thr_kinase_AS"/>
</dbReference>
<dbReference type="PROSITE" id="PS50011">
    <property type="entry name" value="PROTEIN_KINASE_DOM"/>
    <property type="match status" value="1"/>
</dbReference>
<dbReference type="GO" id="GO:0005524">
    <property type="term" value="F:ATP binding"/>
    <property type="evidence" value="ECO:0007669"/>
    <property type="project" value="InterPro"/>
</dbReference>